<proteinExistence type="predicted"/>
<comment type="caution">
    <text evidence="4">The sequence shown here is derived from an EMBL/GenBank/DDBJ whole genome shotgun (WGS) entry which is preliminary data.</text>
</comment>
<name>A0A4Y8CJJ8_9HELO</name>
<dbReference type="InterPro" id="IPR025451">
    <property type="entry name" value="DUF4211"/>
</dbReference>
<feature type="region of interest" description="Disordered" evidence="1">
    <location>
        <begin position="649"/>
        <end position="1122"/>
    </location>
</feature>
<dbReference type="EMBL" id="PHWZ01000606">
    <property type="protein sequence ID" value="TEY34833.1"/>
    <property type="molecule type" value="Genomic_DNA"/>
</dbReference>
<feature type="compositionally biased region" description="Basic residues" evidence="1">
    <location>
        <begin position="768"/>
        <end position="777"/>
    </location>
</feature>
<dbReference type="OrthoDB" id="5372021at2759"/>
<feature type="compositionally biased region" description="Polar residues" evidence="1">
    <location>
        <begin position="793"/>
        <end position="808"/>
    </location>
</feature>
<feature type="domain" description="Heterokaryon incompatibility" evidence="2">
    <location>
        <begin position="307"/>
        <end position="381"/>
    </location>
</feature>
<evidence type="ECO:0000259" key="2">
    <source>
        <dbReference type="Pfam" id="PF06985"/>
    </source>
</evidence>
<dbReference type="STRING" id="38488.A0A4Y8CJJ8"/>
<feature type="compositionally biased region" description="Basic and acidic residues" evidence="1">
    <location>
        <begin position="1284"/>
        <end position="1301"/>
    </location>
</feature>
<feature type="compositionally biased region" description="Acidic residues" evidence="1">
    <location>
        <begin position="1113"/>
        <end position="1122"/>
    </location>
</feature>
<evidence type="ECO:0000256" key="1">
    <source>
        <dbReference type="SAM" id="MobiDB-lite"/>
    </source>
</evidence>
<evidence type="ECO:0000313" key="4">
    <source>
        <dbReference type="EMBL" id="TEY34833.1"/>
    </source>
</evidence>
<feature type="compositionally biased region" description="Acidic residues" evidence="1">
    <location>
        <begin position="919"/>
        <end position="935"/>
    </location>
</feature>
<feature type="region of interest" description="Disordered" evidence="1">
    <location>
        <begin position="1260"/>
        <end position="1301"/>
    </location>
</feature>
<dbReference type="Proteomes" id="UP000297299">
    <property type="component" value="Unassembled WGS sequence"/>
</dbReference>
<dbReference type="PANTHER" id="PTHR39596">
    <property type="match status" value="1"/>
</dbReference>
<keyword evidence="5" id="KW-1185">Reference proteome</keyword>
<feature type="compositionally biased region" description="Acidic residues" evidence="1">
    <location>
        <begin position="1084"/>
        <end position="1097"/>
    </location>
</feature>
<feature type="domain" description="DUF4211" evidence="3">
    <location>
        <begin position="1120"/>
        <end position="1261"/>
    </location>
</feature>
<feature type="compositionally biased region" description="Basic residues" evidence="1">
    <location>
        <begin position="1028"/>
        <end position="1041"/>
    </location>
</feature>
<dbReference type="Pfam" id="PF06985">
    <property type="entry name" value="HET"/>
    <property type="match status" value="1"/>
</dbReference>
<organism evidence="4 5">
    <name type="scientific">Botryotinia calthae</name>
    <dbReference type="NCBI Taxonomy" id="38488"/>
    <lineage>
        <taxon>Eukaryota</taxon>
        <taxon>Fungi</taxon>
        <taxon>Dikarya</taxon>
        <taxon>Ascomycota</taxon>
        <taxon>Pezizomycotina</taxon>
        <taxon>Leotiomycetes</taxon>
        <taxon>Helotiales</taxon>
        <taxon>Sclerotiniaceae</taxon>
        <taxon>Botryotinia</taxon>
    </lineage>
</organism>
<accession>A0A4Y8CJJ8</accession>
<dbReference type="PANTHER" id="PTHR39596:SF2">
    <property type="entry name" value="HET DOMAIN PROTEIN (AFU_ORTHOLOGUE AFUA_1G17550)-RELATED"/>
    <property type="match status" value="1"/>
</dbReference>
<reference evidence="4 5" key="1">
    <citation type="submission" date="2017-11" db="EMBL/GenBank/DDBJ databases">
        <title>Comparative genomics of Botrytis spp.</title>
        <authorList>
            <person name="Valero-Jimenez C.A."/>
            <person name="Tapia P."/>
            <person name="Veloso J."/>
            <person name="Silva-Moreno E."/>
            <person name="Staats M."/>
            <person name="Valdes J.H."/>
            <person name="Van Kan J.A.L."/>
        </authorList>
    </citation>
    <scope>NUCLEOTIDE SEQUENCE [LARGE SCALE GENOMIC DNA]</scope>
    <source>
        <strain evidence="4 5">MUCL2830</strain>
    </source>
</reference>
<dbReference type="InterPro" id="IPR010730">
    <property type="entry name" value="HET"/>
</dbReference>
<feature type="compositionally biased region" description="Acidic residues" evidence="1">
    <location>
        <begin position="1265"/>
        <end position="1283"/>
    </location>
</feature>
<feature type="compositionally biased region" description="Polar residues" evidence="1">
    <location>
        <begin position="845"/>
        <end position="858"/>
    </location>
</feature>
<feature type="compositionally biased region" description="Polar residues" evidence="1">
    <location>
        <begin position="1009"/>
        <end position="1018"/>
    </location>
</feature>
<sequence>MSSIFDAPRWLGYNHDGHNLTTQFSDYLAIRQARDAEFGAPDQTPAYQSWLTLGLLEFATLRHTREHELLAHVMVNGVQVPVLCSRKIPVVLRHCDTLPARLDALALQGHVENIESALSGAMGILQDWIRSIRVESSGWPDVVPASLYFVCIVCEAVTVALNGLCLKARLRRGEKGPGPRSWNLVLELFRNQVMGVALRNAWCPSVLNFLLGDATTSVVGYTVGQKSFASGVHTECSALLCKANIVDPDNYTAKHVEAGCSCALIGPLCEDVTNTILQGQIPILNLDQSHPGQPYCLNLQSVDEVEYIAFSHVWADGLGSTTETGLPSCQVRKLSALATELVPGGHFWIDSLCVPQERTPRKKAIEMMALTYRKAAKVLVLDTSIQSCKSSDSPEQKLLRVLVSSWMRRLWTLQEAVLAAELVFRFMDVSLSIHDLIPKMVELHQNPLLTSLSINVHRLTKKRDDHVFTLGDVSSALRWRTTTRMADETLAIASLLGVDVVVLLGTKSEERIPKLLLMIKNIPLNALFLSGEKFTIPGFRWAPRTLMNHSGGLNLSPAQNQAEVTPAGLVGIYHIYILPTRTLVFEPGKWWQIAEQDGPHLQVMDPYGQKLNMTKYRCDIIILPDQLAPGNSLAAVAAHLRDYDNMGSSNIARKERRKKQTRLTFDPISTEVPLDLPAKSQGPSPAKVRYERTNGGTSAGSGGRITRSGMSSGSPSKVTSGMKGKSGGKGKNARDGKISFGSLPTPAKSSQKEEIVVADAEVTSGSRRSTRSSKMKKPIIEDAPGSEDEFTIEVTTPSKKNKEGSTATEAVGDDSDIEITGSTTKSSGAGSSRRRSLTGRGFIQGGSTYNAPLPSSGNRGRAPKVLVHSPKPPTPSKTTPKKRSVTLSDTSDDDVFTSNSRPSQRPGLFSQKLAAPIESSDESGEEADEDSEDDILPSSTRRRQATRIVPQVALEIDSGDPDDEPPTSPMKRKRPTIISDDEDSIVRSPAKRARVVDESDSDDDLPSMTKLSKTTPPESDSPAPSPQVKRKGPPRKHRTAKQKQLEILKRKRAGESNLILTESESDGEEVGGLYDSGSDALTTFEDEEEEEEVEEEVQEMRKRKSPKKPVRENEDDYDSDFVDDDDVGLLGVPDYAMIPLHLTAAAHKPLREHFPEAVEWCVQNKINPGFNQNLMPIYKAAWNKLEDAYSGLSGSKFVSTSWTRDFTKGLYARPEFITRRLAPGEAIDLLGEAKCEACNRRKHIPTFGITLRGSAYHKDSLAEVEKDDSDTEEDDEKEDSDDEKDTRSLNSRDEPLPPQDKEFMVGSVCKENAENAHTLIHLKYALNQWVIGSLESQGHLTIEKLAKRDKMSAKKRQKEVNGIVDKWKEEKEIKELYGIWKQQLETAQNASTTGRR</sequence>
<protein>
    <recommendedName>
        <fullName evidence="6">DUF4211 domain-containing protein</fullName>
    </recommendedName>
</protein>
<feature type="compositionally biased region" description="Low complexity" evidence="1">
    <location>
        <begin position="820"/>
        <end position="831"/>
    </location>
</feature>
<evidence type="ECO:0000259" key="3">
    <source>
        <dbReference type="Pfam" id="PF13926"/>
    </source>
</evidence>
<evidence type="ECO:0000313" key="5">
    <source>
        <dbReference type="Proteomes" id="UP000297299"/>
    </source>
</evidence>
<dbReference type="Pfam" id="PF13926">
    <property type="entry name" value="DUF4211"/>
    <property type="match status" value="1"/>
</dbReference>
<evidence type="ECO:0008006" key="6">
    <source>
        <dbReference type="Google" id="ProtNLM"/>
    </source>
</evidence>
<gene>
    <name evidence="4" type="ORF">BOTCAL_0609g00020</name>
</gene>